<dbReference type="Gene3D" id="3.90.1200.10">
    <property type="match status" value="1"/>
</dbReference>
<evidence type="ECO:0000259" key="2">
    <source>
        <dbReference type="Pfam" id="PF01636"/>
    </source>
</evidence>
<name>A0ABP5KK42_9ACTN</name>
<organism evidence="3 4">
    <name type="scientific">Actinomadura napierensis</name>
    <dbReference type="NCBI Taxonomy" id="267854"/>
    <lineage>
        <taxon>Bacteria</taxon>
        <taxon>Bacillati</taxon>
        <taxon>Actinomycetota</taxon>
        <taxon>Actinomycetes</taxon>
        <taxon>Streptosporangiales</taxon>
        <taxon>Thermomonosporaceae</taxon>
        <taxon>Actinomadura</taxon>
    </lineage>
</organism>
<evidence type="ECO:0000313" key="4">
    <source>
        <dbReference type="Proteomes" id="UP001501020"/>
    </source>
</evidence>
<proteinExistence type="predicted"/>
<dbReference type="RefSeq" id="WP_344265024.1">
    <property type="nucleotide sequence ID" value="NZ_BAAAMR010000016.1"/>
</dbReference>
<dbReference type="Pfam" id="PF01636">
    <property type="entry name" value="APH"/>
    <property type="match status" value="1"/>
</dbReference>
<comment type="caution">
    <text evidence="3">The sequence shown here is derived from an EMBL/GenBank/DDBJ whole genome shotgun (WGS) entry which is preliminary data.</text>
</comment>
<sequence length="85" mass="9571">MVSRDRRACRRRPAGGGRPVARTPSFLETGLYGERPHGVPALADLELDRRLAAFHRRNRVRHPLHGDFYTGNTLARDGRLVAVLD</sequence>
<dbReference type="EMBL" id="BAAAMR010000016">
    <property type="protein sequence ID" value="GAA2131658.1"/>
    <property type="molecule type" value="Genomic_DNA"/>
</dbReference>
<dbReference type="InterPro" id="IPR011009">
    <property type="entry name" value="Kinase-like_dom_sf"/>
</dbReference>
<dbReference type="InterPro" id="IPR002575">
    <property type="entry name" value="Aminoglycoside_PTrfase"/>
</dbReference>
<feature type="region of interest" description="Disordered" evidence="1">
    <location>
        <begin position="1"/>
        <end position="24"/>
    </location>
</feature>
<evidence type="ECO:0000313" key="3">
    <source>
        <dbReference type="EMBL" id="GAA2131658.1"/>
    </source>
</evidence>
<feature type="domain" description="Aminoglycoside phosphotransferase" evidence="2">
    <location>
        <begin position="36"/>
        <end position="85"/>
    </location>
</feature>
<evidence type="ECO:0000256" key="1">
    <source>
        <dbReference type="SAM" id="MobiDB-lite"/>
    </source>
</evidence>
<dbReference type="Proteomes" id="UP001501020">
    <property type="component" value="Unassembled WGS sequence"/>
</dbReference>
<dbReference type="SUPFAM" id="SSF56112">
    <property type="entry name" value="Protein kinase-like (PK-like)"/>
    <property type="match status" value="1"/>
</dbReference>
<protein>
    <recommendedName>
        <fullName evidence="2">Aminoglycoside phosphotransferase domain-containing protein</fullName>
    </recommendedName>
</protein>
<accession>A0ABP5KK42</accession>
<gene>
    <name evidence="3" type="ORF">GCM10009727_24190</name>
</gene>
<reference evidence="4" key="1">
    <citation type="journal article" date="2019" name="Int. J. Syst. Evol. Microbiol.">
        <title>The Global Catalogue of Microorganisms (GCM) 10K type strain sequencing project: providing services to taxonomists for standard genome sequencing and annotation.</title>
        <authorList>
            <consortium name="The Broad Institute Genomics Platform"/>
            <consortium name="The Broad Institute Genome Sequencing Center for Infectious Disease"/>
            <person name="Wu L."/>
            <person name="Ma J."/>
        </authorList>
    </citation>
    <scope>NUCLEOTIDE SEQUENCE [LARGE SCALE GENOMIC DNA]</scope>
    <source>
        <strain evidence="4">JCM 13850</strain>
    </source>
</reference>
<keyword evidence="4" id="KW-1185">Reference proteome</keyword>